<evidence type="ECO:0000256" key="6">
    <source>
        <dbReference type="PROSITE-ProRule" id="PRU00169"/>
    </source>
</evidence>
<dbReference type="Gene3D" id="1.10.287.130">
    <property type="match status" value="1"/>
</dbReference>
<dbReference type="SUPFAM" id="SSF55874">
    <property type="entry name" value="ATPase domain of HSP90 chaperone/DNA topoisomerase II/histidine kinase"/>
    <property type="match status" value="1"/>
</dbReference>
<feature type="modified residue" description="4-aspartylphosphate" evidence="6">
    <location>
        <position position="486"/>
    </location>
</feature>
<feature type="region of interest" description="Disordered" evidence="7">
    <location>
        <begin position="13"/>
        <end position="32"/>
    </location>
</feature>
<evidence type="ECO:0000256" key="1">
    <source>
        <dbReference type="ARBA" id="ARBA00000085"/>
    </source>
</evidence>
<dbReference type="CDD" id="cd17580">
    <property type="entry name" value="REC_2_DhkD-like"/>
    <property type="match status" value="1"/>
</dbReference>
<dbReference type="InterPro" id="IPR003594">
    <property type="entry name" value="HATPase_dom"/>
</dbReference>
<evidence type="ECO:0000259" key="9">
    <source>
        <dbReference type="PROSITE" id="PS50110"/>
    </source>
</evidence>
<dbReference type="Pfam" id="PF00512">
    <property type="entry name" value="HisKA"/>
    <property type="match status" value="1"/>
</dbReference>
<accession>A0A6I6LFH6</accession>
<keyword evidence="5" id="KW-0418">Kinase</keyword>
<dbReference type="GO" id="GO:0000155">
    <property type="term" value="F:phosphorelay sensor kinase activity"/>
    <property type="evidence" value="ECO:0007669"/>
    <property type="project" value="InterPro"/>
</dbReference>
<dbReference type="SMART" id="SM00388">
    <property type="entry name" value="HisKA"/>
    <property type="match status" value="1"/>
</dbReference>
<evidence type="ECO:0000313" key="11">
    <source>
        <dbReference type="Proteomes" id="UP000438983"/>
    </source>
</evidence>
<dbReference type="GO" id="GO:0005886">
    <property type="term" value="C:plasma membrane"/>
    <property type="evidence" value="ECO:0007669"/>
    <property type="project" value="UniProtKB-ARBA"/>
</dbReference>
<evidence type="ECO:0000256" key="5">
    <source>
        <dbReference type="ARBA" id="ARBA00022777"/>
    </source>
</evidence>
<dbReference type="PROSITE" id="PS50109">
    <property type="entry name" value="HIS_KIN"/>
    <property type="match status" value="1"/>
</dbReference>
<gene>
    <name evidence="10" type="ORF">GQA94_06085</name>
</gene>
<dbReference type="InterPro" id="IPR036890">
    <property type="entry name" value="HATPase_C_sf"/>
</dbReference>
<dbReference type="PANTHER" id="PTHR43547:SF2">
    <property type="entry name" value="HYBRID SIGNAL TRANSDUCTION HISTIDINE KINASE C"/>
    <property type="match status" value="1"/>
</dbReference>
<dbReference type="EC" id="2.7.13.3" evidence="2"/>
<dbReference type="FunFam" id="3.30.565.10:FF:000006">
    <property type="entry name" value="Sensor histidine kinase WalK"/>
    <property type="match status" value="1"/>
</dbReference>
<dbReference type="PRINTS" id="PR00344">
    <property type="entry name" value="BCTRLSENSOR"/>
</dbReference>
<dbReference type="AlphaFoldDB" id="A0A6I6LFH6"/>
<dbReference type="RefSeq" id="WP_158187238.1">
    <property type="nucleotide sequence ID" value="NZ_CP046902.1"/>
</dbReference>
<dbReference type="Pfam" id="PF02518">
    <property type="entry name" value="HATPase_c"/>
    <property type="match status" value="1"/>
</dbReference>
<evidence type="ECO:0000256" key="4">
    <source>
        <dbReference type="ARBA" id="ARBA00022679"/>
    </source>
</evidence>
<dbReference type="EMBL" id="CP046902">
    <property type="protein sequence ID" value="QGZ29659.1"/>
    <property type="molecule type" value="Genomic_DNA"/>
</dbReference>
<dbReference type="InterPro" id="IPR011006">
    <property type="entry name" value="CheY-like_superfamily"/>
</dbReference>
<dbReference type="CDD" id="cd00075">
    <property type="entry name" value="HATPase"/>
    <property type="match status" value="1"/>
</dbReference>
<dbReference type="Pfam" id="PF00072">
    <property type="entry name" value="Response_reg"/>
    <property type="match status" value="1"/>
</dbReference>
<organism evidence="10 11">
    <name type="scientific">Stutzerimonas stutzeri</name>
    <name type="common">Pseudomonas stutzeri</name>
    <dbReference type="NCBI Taxonomy" id="316"/>
    <lineage>
        <taxon>Bacteria</taxon>
        <taxon>Pseudomonadati</taxon>
        <taxon>Pseudomonadota</taxon>
        <taxon>Gammaproteobacteria</taxon>
        <taxon>Pseudomonadales</taxon>
        <taxon>Pseudomonadaceae</taxon>
        <taxon>Stutzerimonas</taxon>
    </lineage>
</organism>
<keyword evidence="3 6" id="KW-0597">Phosphoprotein</keyword>
<feature type="domain" description="Response regulatory" evidence="9">
    <location>
        <begin position="437"/>
        <end position="553"/>
    </location>
</feature>
<dbReference type="SUPFAM" id="SSF52172">
    <property type="entry name" value="CheY-like"/>
    <property type="match status" value="1"/>
</dbReference>
<dbReference type="SMART" id="SM00448">
    <property type="entry name" value="REC"/>
    <property type="match status" value="1"/>
</dbReference>
<evidence type="ECO:0000256" key="3">
    <source>
        <dbReference type="ARBA" id="ARBA00022553"/>
    </source>
</evidence>
<dbReference type="InterPro" id="IPR005467">
    <property type="entry name" value="His_kinase_dom"/>
</dbReference>
<protein>
    <recommendedName>
        <fullName evidence="2">histidine kinase</fullName>
        <ecNumber evidence="2">2.7.13.3</ecNumber>
    </recommendedName>
</protein>
<dbReference type="Proteomes" id="UP000438983">
    <property type="component" value="Chromosome"/>
</dbReference>
<dbReference type="PROSITE" id="PS50110">
    <property type="entry name" value="RESPONSE_REGULATORY"/>
    <property type="match status" value="1"/>
</dbReference>
<dbReference type="Gene3D" id="3.30.565.10">
    <property type="entry name" value="Histidine kinase-like ATPase, C-terminal domain"/>
    <property type="match status" value="1"/>
</dbReference>
<evidence type="ECO:0000256" key="2">
    <source>
        <dbReference type="ARBA" id="ARBA00012438"/>
    </source>
</evidence>
<dbReference type="SUPFAM" id="SSF47384">
    <property type="entry name" value="Homodimeric domain of signal transducing histidine kinase"/>
    <property type="match status" value="1"/>
</dbReference>
<evidence type="ECO:0000259" key="8">
    <source>
        <dbReference type="PROSITE" id="PS50109"/>
    </source>
</evidence>
<dbReference type="Gene3D" id="3.40.50.2300">
    <property type="match status" value="1"/>
</dbReference>
<comment type="catalytic activity">
    <reaction evidence="1">
        <text>ATP + protein L-histidine = ADP + protein N-phospho-L-histidine.</text>
        <dbReference type="EC" id="2.7.13.3"/>
    </reaction>
</comment>
<dbReference type="InterPro" id="IPR003661">
    <property type="entry name" value="HisK_dim/P_dom"/>
</dbReference>
<dbReference type="SMART" id="SM00387">
    <property type="entry name" value="HATPase_c"/>
    <property type="match status" value="1"/>
</dbReference>
<dbReference type="InterPro" id="IPR036097">
    <property type="entry name" value="HisK_dim/P_sf"/>
</dbReference>
<keyword evidence="4" id="KW-0808">Transferase</keyword>
<dbReference type="OrthoDB" id="9768069at2"/>
<evidence type="ECO:0000256" key="7">
    <source>
        <dbReference type="SAM" id="MobiDB-lite"/>
    </source>
</evidence>
<dbReference type="InterPro" id="IPR004358">
    <property type="entry name" value="Sig_transdc_His_kin-like_C"/>
</dbReference>
<sequence length="559" mass="60590">MWLALDEAGAAIGLEMNPRPESSPGSAQSGEAVEQGIRDLMGLLALPALWAGRDGDTVLQLMAEAVERIVPLRFSLAQALLPGRAQPVSQLRVDGAYRQGDALADWSAEIQAWDIGRHPDGRAYDAQTPLGRMRIVHLSLGYGRAGGKIWFGASSAGFPTVTQLALLRAAASLAATGLQAARADYEREQASRAKDEFLAMLSHELRNPLAPIVMALELIRFKGGDTFSREHQIIDRQAKHLSRLVDDLLDVTRITRGKIELKRMPAELGNLLSRAVEDTSALFAERRHRLSTKLHEGPLWVYGDAVRLTQVFTNLLTNAAKYTDPGGEIRVRMQLEGEHVVVTVEDNGSGISPELFPRLFNIFEQGVATIDRAKGGLGIGLALVKNFVELHEGTVTAHSAGTGRGSMFTVRLPLLRHAVDDPVDAPVQPGPTTGALRVLVVDDNLDALASTTAYLSQRGHEVRQTSDPLEAVGLAERFRPQVAVLDIGLPVMDGYRLASELRRRIPAGSLRLVALTGYGQLKDLERSRAAGFDMHLVKPVSLQALDAALSLEKHDGLPV</sequence>
<reference evidence="10 11" key="1">
    <citation type="submission" date="2019-12" db="EMBL/GenBank/DDBJ databases">
        <title>Complete genome sequence of Pseudomonas stutzeri.</title>
        <authorList>
            <person name="Lim S.R."/>
            <person name="Kim J.H."/>
        </authorList>
    </citation>
    <scope>NUCLEOTIDE SEQUENCE [LARGE SCALE GENOMIC DNA]</scope>
    <source>
        <strain evidence="10 11">PM101005</strain>
    </source>
</reference>
<evidence type="ECO:0000313" key="10">
    <source>
        <dbReference type="EMBL" id="QGZ29659.1"/>
    </source>
</evidence>
<dbReference type="InterPro" id="IPR001789">
    <property type="entry name" value="Sig_transdc_resp-reg_receiver"/>
</dbReference>
<name>A0A6I6LFH6_STUST</name>
<dbReference type="CDD" id="cd00082">
    <property type="entry name" value="HisKA"/>
    <property type="match status" value="1"/>
</dbReference>
<feature type="domain" description="Histidine kinase" evidence="8">
    <location>
        <begin position="200"/>
        <end position="416"/>
    </location>
</feature>
<proteinExistence type="predicted"/>
<dbReference type="PANTHER" id="PTHR43547">
    <property type="entry name" value="TWO-COMPONENT HISTIDINE KINASE"/>
    <property type="match status" value="1"/>
</dbReference>